<dbReference type="PANTHER" id="PTHR31100">
    <property type="entry name" value="AT-HOOK MOTIF NUCLEAR-LOCALIZED PROTEIN 15"/>
    <property type="match status" value="1"/>
</dbReference>
<gene>
    <name evidence="3" type="ORF">ZIOFF_027950</name>
</gene>
<dbReference type="Proteomes" id="UP000734854">
    <property type="component" value="Unassembled WGS sequence"/>
</dbReference>
<feature type="region of interest" description="Disordered" evidence="1">
    <location>
        <begin position="331"/>
        <end position="360"/>
    </location>
</feature>
<dbReference type="InterPro" id="IPR005175">
    <property type="entry name" value="PPC_dom"/>
</dbReference>
<evidence type="ECO:0000256" key="1">
    <source>
        <dbReference type="SAM" id="MobiDB-lite"/>
    </source>
</evidence>
<evidence type="ECO:0000259" key="2">
    <source>
        <dbReference type="PROSITE" id="PS51742"/>
    </source>
</evidence>
<proteinExistence type="predicted"/>
<sequence length="395" mass="41999">MGVGGRWRPRNRRKGVQDFCVAIPLAPAADADADAGQLPSLSFHISAHSVKHLTGSPLPDGITAISHSVHSSAPASSLFSSFPQLNTPLRAQLYWSPPLKPQRPLQFPCGMKDDRPPFQQRYLHQQQRQSSFCREVATNRSSGVAKRPNPDVESKEKAGDESNIEVAKRLRGRPPGSKNKPKTSVVIEREAEPAAAMRLHVLEIPSGHDVADSLAAFCRSRNLGLCVLSGTGAVSDVALRQPHGGMAAEGAATITFRGRFEILSVSATFLPQAMAVLSPAARGTSISICLAGPRGQVVGGTVTGPMVAAETVALVVAAFANPTFHHLPAEDGESVSAPFSSGGGSHMQEHDQHAYAQRRRQGPAAELTALFMCNSHVPSDGIWPPISRPSQPPPF</sequence>
<dbReference type="PANTHER" id="PTHR31100:SF69">
    <property type="entry name" value="AT-HOOK MOTIF NUCLEAR-LOCALIZED PROTEIN 17-RELATED"/>
    <property type="match status" value="1"/>
</dbReference>
<dbReference type="GO" id="GO:0003700">
    <property type="term" value="F:DNA-binding transcription factor activity"/>
    <property type="evidence" value="ECO:0007669"/>
    <property type="project" value="TreeGrafter"/>
</dbReference>
<dbReference type="GO" id="GO:0003680">
    <property type="term" value="F:minor groove of adenine-thymine-rich DNA binding"/>
    <property type="evidence" value="ECO:0007669"/>
    <property type="project" value="InterPro"/>
</dbReference>
<evidence type="ECO:0000313" key="4">
    <source>
        <dbReference type="Proteomes" id="UP000734854"/>
    </source>
</evidence>
<dbReference type="InterPro" id="IPR014476">
    <property type="entry name" value="AHL15-29"/>
</dbReference>
<dbReference type="GO" id="GO:0005634">
    <property type="term" value="C:nucleus"/>
    <property type="evidence" value="ECO:0007669"/>
    <property type="project" value="TreeGrafter"/>
</dbReference>
<feature type="region of interest" description="Disordered" evidence="1">
    <location>
        <begin position="129"/>
        <end position="184"/>
    </location>
</feature>
<dbReference type="EMBL" id="JACMSC010000008">
    <property type="protein sequence ID" value="KAG6509942.1"/>
    <property type="molecule type" value="Genomic_DNA"/>
</dbReference>
<accession>A0A8J5GKL4</accession>
<dbReference type="Pfam" id="PF03479">
    <property type="entry name" value="PCC"/>
    <property type="match status" value="1"/>
</dbReference>
<feature type="domain" description="PPC" evidence="2">
    <location>
        <begin position="194"/>
        <end position="342"/>
    </location>
</feature>
<dbReference type="SUPFAM" id="SSF117856">
    <property type="entry name" value="AF0104/ALDC/Ptd012-like"/>
    <property type="match status" value="1"/>
</dbReference>
<name>A0A8J5GKL4_ZINOF</name>
<dbReference type="Gene3D" id="3.30.1330.80">
    <property type="entry name" value="Hypothetical protein, similar to alpha- acetolactate decarboxylase, domain 2"/>
    <property type="match status" value="1"/>
</dbReference>
<protein>
    <recommendedName>
        <fullName evidence="2">PPC domain-containing protein</fullName>
    </recommendedName>
</protein>
<reference evidence="3 4" key="1">
    <citation type="submission" date="2020-08" db="EMBL/GenBank/DDBJ databases">
        <title>Plant Genome Project.</title>
        <authorList>
            <person name="Zhang R.-G."/>
        </authorList>
    </citation>
    <scope>NUCLEOTIDE SEQUENCE [LARGE SCALE GENOMIC DNA]</scope>
    <source>
        <tissue evidence="3">Rhizome</tissue>
    </source>
</reference>
<comment type="caution">
    <text evidence="3">The sequence shown here is derived from an EMBL/GenBank/DDBJ whole genome shotgun (WGS) entry which is preliminary data.</text>
</comment>
<organism evidence="3 4">
    <name type="scientific">Zingiber officinale</name>
    <name type="common">Ginger</name>
    <name type="synonym">Amomum zingiber</name>
    <dbReference type="NCBI Taxonomy" id="94328"/>
    <lineage>
        <taxon>Eukaryota</taxon>
        <taxon>Viridiplantae</taxon>
        <taxon>Streptophyta</taxon>
        <taxon>Embryophyta</taxon>
        <taxon>Tracheophyta</taxon>
        <taxon>Spermatophyta</taxon>
        <taxon>Magnoliopsida</taxon>
        <taxon>Liliopsida</taxon>
        <taxon>Zingiberales</taxon>
        <taxon>Zingiberaceae</taxon>
        <taxon>Zingiber</taxon>
    </lineage>
</organism>
<dbReference type="CDD" id="cd11378">
    <property type="entry name" value="DUF296"/>
    <property type="match status" value="1"/>
</dbReference>
<dbReference type="PROSITE" id="PS51742">
    <property type="entry name" value="PPC"/>
    <property type="match status" value="1"/>
</dbReference>
<feature type="compositionally biased region" description="Basic and acidic residues" evidence="1">
    <location>
        <begin position="148"/>
        <end position="160"/>
    </location>
</feature>
<evidence type="ECO:0000313" key="3">
    <source>
        <dbReference type="EMBL" id="KAG6509942.1"/>
    </source>
</evidence>
<keyword evidence="4" id="KW-1185">Reference proteome</keyword>
<dbReference type="AlphaFoldDB" id="A0A8J5GKL4"/>